<evidence type="ECO:0000256" key="1">
    <source>
        <dbReference type="ARBA" id="ARBA00004141"/>
    </source>
</evidence>
<dbReference type="PANTHER" id="PTHR13018:SF26">
    <property type="entry name" value="DOMAIN PROTEIN, PUTATIVE (AFU_ORTHOLOGUE AFUA_5G10920)-RELATED"/>
    <property type="match status" value="1"/>
</dbReference>
<feature type="transmembrane region" description="Helical" evidence="8">
    <location>
        <begin position="590"/>
        <end position="617"/>
    </location>
</feature>
<comment type="similarity">
    <text evidence="2">Belongs to the CSC1 (TC 1.A.17) family.</text>
</comment>
<evidence type="ECO:0000256" key="7">
    <source>
        <dbReference type="SAM" id="MobiDB-lite"/>
    </source>
</evidence>
<evidence type="ECO:0000259" key="9">
    <source>
        <dbReference type="Pfam" id="PF02714"/>
    </source>
</evidence>
<name>A0ABR0EFD1_ZASCE</name>
<dbReference type="InterPro" id="IPR003864">
    <property type="entry name" value="CSC1/OSCA1-like_7TM"/>
</dbReference>
<dbReference type="Pfam" id="PF02714">
    <property type="entry name" value="RSN1_7TM"/>
    <property type="match status" value="1"/>
</dbReference>
<evidence type="ECO:0000313" key="14">
    <source>
        <dbReference type="Proteomes" id="UP001305779"/>
    </source>
</evidence>
<proteinExistence type="inferred from homology"/>
<dbReference type="InterPro" id="IPR032880">
    <property type="entry name" value="CSC1/OSCA1-like_N"/>
</dbReference>
<dbReference type="InterPro" id="IPR022257">
    <property type="entry name" value="PHM7_ext"/>
</dbReference>
<reference evidence="13 14" key="1">
    <citation type="journal article" date="2023" name="G3 (Bethesda)">
        <title>A chromosome-level genome assembly of Zasmidium syzygii isolated from banana leaves.</title>
        <authorList>
            <person name="van Westerhoven A.C."/>
            <person name="Mehrabi R."/>
            <person name="Talebi R."/>
            <person name="Steentjes M.B.F."/>
            <person name="Corcolon B."/>
            <person name="Chong P.A."/>
            <person name="Kema G.H.J."/>
            <person name="Seidl M.F."/>
        </authorList>
    </citation>
    <scope>NUCLEOTIDE SEQUENCE [LARGE SCALE GENOMIC DNA]</scope>
    <source>
        <strain evidence="13 14">P124</strain>
    </source>
</reference>
<feature type="domain" description="CSC1/OSCA1-like cytosolic" evidence="12">
    <location>
        <begin position="199"/>
        <end position="376"/>
    </location>
</feature>
<evidence type="ECO:0000313" key="13">
    <source>
        <dbReference type="EMBL" id="KAK4499941.1"/>
    </source>
</evidence>
<feature type="transmembrane region" description="Helical" evidence="8">
    <location>
        <begin position="480"/>
        <end position="504"/>
    </location>
</feature>
<dbReference type="Pfam" id="PF14703">
    <property type="entry name" value="PHM7_cyt"/>
    <property type="match status" value="1"/>
</dbReference>
<evidence type="ECO:0000259" key="12">
    <source>
        <dbReference type="Pfam" id="PF14703"/>
    </source>
</evidence>
<dbReference type="Pfam" id="PF12621">
    <property type="entry name" value="PHM7_ext"/>
    <property type="match status" value="1"/>
</dbReference>
<evidence type="ECO:0008006" key="15">
    <source>
        <dbReference type="Google" id="ProtNLM"/>
    </source>
</evidence>
<comment type="subcellular location">
    <subcellularLocation>
        <location evidence="1">Membrane</location>
        <topology evidence="1">Multi-pass membrane protein</topology>
    </subcellularLocation>
</comment>
<feature type="transmembrane region" description="Helical" evidence="8">
    <location>
        <begin position="108"/>
        <end position="127"/>
    </location>
</feature>
<dbReference type="InterPro" id="IPR027815">
    <property type="entry name" value="CSC1/OSCA1-like_cyt"/>
</dbReference>
<dbReference type="Pfam" id="PF13967">
    <property type="entry name" value="RSN1_TM"/>
    <property type="match status" value="1"/>
</dbReference>
<keyword evidence="5 8" id="KW-1133">Transmembrane helix</keyword>
<evidence type="ECO:0000256" key="8">
    <source>
        <dbReference type="SAM" id="Phobius"/>
    </source>
</evidence>
<gene>
    <name evidence="13" type="ORF">PRZ48_008127</name>
</gene>
<organism evidence="13 14">
    <name type="scientific">Zasmidium cellare</name>
    <name type="common">Wine cellar mold</name>
    <name type="synonym">Racodium cellare</name>
    <dbReference type="NCBI Taxonomy" id="395010"/>
    <lineage>
        <taxon>Eukaryota</taxon>
        <taxon>Fungi</taxon>
        <taxon>Dikarya</taxon>
        <taxon>Ascomycota</taxon>
        <taxon>Pezizomycotina</taxon>
        <taxon>Dothideomycetes</taxon>
        <taxon>Dothideomycetidae</taxon>
        <taxon>Mycosphaerellales</taxon>
        <taxon>Mycosphaerellaceae</taxon>
        <taxon>Zasmidium</taxon>
    </lineage>
</organism>
<keyword evidence="6 8" id="KW-0472">Membrane</keyword>
<dbReference type="InterPro" id="IPR045122">
    <property type="entry name" value="Csc1-like"/>
</dbReference>
<sequence length="854" mass="96590">MELLQGSKMNILKEGDHRGSGSTSGAAILGAFIPTFIIAVVYVTAFVLVRNHFRKVYAPRTFLGTIPEKDRTPASRAEDWWWFKDFRNLTDHFVLQHNSLDAWLFLRYLRFIVWICFAGVLLTWPILFPVNATGGGDRSQLDKITIGNVKKNGHLWAHTVVAWVFFLGIFLVIAFERLQLIGFRQACYLNEKYASKLSARTVLFMNAPSDALQPNNLKRYFGEQAEHGWPVKDTGDLEELIEKRNGAAYGLESAEMDLIVKAVKSRKGRSQDVNGAAEDQSAVPKHQRPTARKPPVVGTKVDKIESLRKKVVELAGTIDSHRSAPGRNVPSESAIFVSFFSQEAAHRAFQQVTFQPRIPIEDRYLAVQPKEVLWKNVQQPVAKRVSKATLALVFVIAFTIFFSIPVGLLGTWSNAKQLADKVEWLGWLNDLPPWVLGLLTGLVPPFLTSWFVSYVPKLFRHIAKLSGEPTTPQAELKTQAWYMAFQVVQIFLVTTISSGTAAVVTKIMREPHSAPALLAENLPTASNFYLTYFLLQGLTSSSQNLLDYSELFEYLFYEYFWNKTPREKFQTYAFMRGTPWAAWYPKFTNFFVIAVAYATIQPLILGFATIGIFFFYLSHRYQLLYVRQTKIDTKGEAYKRALQQMPTGLYIAELCLIGLFGARKAAAQSTLMIVLLVITAVANFLLDRMLKPLELYLGVDKWQEQEVPLLAEEDGIDPNDEAALHAASHGRRLGIKRLPNPAPRVLSDFFDSIISAARDKAHSWLDQPRVMYDEAPQLSDEDIAKAYIAPAFTSKTPKLWIPRDKYGVSKQEIEQNQEVGIQATDEAAEIDEKGRLHWDSNFENVPVFSKPKVI</sequence>
<feature type="transmembrane region" description="Helical" evidence="8">
    <location>
        <begin position="390"/>
        <end position="413"/>
    </location>
</feature>
<feature type="domain" description="CSC1/OSCA1-like 7TM region" evidence="9">
    <location>
        <begin position="389"/>
        <end position="660"/>
    </location>
</feature>
<feature type="region of interest" description="Disordered" evidence="7">
    <location>
        <begin position="270"/>
        <end position="297"/>
    </location>
</feature>
<feature type="domain" description="CSC1/OSCA1-like N-terminal transmembrane" evidence="11">
    <location>
        <begin position="28"/>
        <end position="175"/>
    </location>
</feature>
<evidence type="ECO:0000256" key="4">
    <source>
        <dbReference type="ARBA" id="ARBA00022692"/>
    </source>
</evidence>
<evidence type="ECO:0000259" key="11">
    <source>
        <dbReference type="Pfam" id="PF13967"/>
    </source>
</evidence>
<evidence type="ECO:0000256" key="5">
    <source>
        <dbReference type="ARBA" id="ARBA00022989"/>
    </source>
</evidence>
<keyword evidence="4 8" id="KW-0812">Transmembrane</keyword>
<evidence type="ECO:0000256" key="3">
    <source>
        <dbReference type="ARBA" id="ARBA00022448"/>
    </source>
</evidence>
<feature type="domain" description="10TM putative phosphate transporter extracellular tail" evidence="10">
    <location>
        <begin position="770"/>
        <end position="840"/>
    </location>
</feature>
<accession>A0ABR0EFD1</accession>
<evidence type="ECO:0000259" key="10">
    <source>
        <dbReference type="Pfam" id="PF12621"/>
    </source>
</evidence>
<dbReference type="Proteomes" id="UP001305779">
    <property type="component" value="Unassembled WGS sequence"/>
</dbReference>
<feature type="transmembrane region" description="Helical" evidence="8">
    <location>
        <begin position="433"/>
        <end position="459"/>
    </location>
</feature>
<feature type="transmembrane region" description="Helical" evidence="8">
    <location>
        <begin position="669"/>
        <end position="686"/>
    </location>
</feature>
<feature type="transmembrane region" description="Helical" evidence="8">
    <location>
        <begin position="155"/>
        <end position="175"/>
    </location>
</feature>
<evidence type="ECO:0000256" key="6">
    <source>
        <dbReference type="ARBA" id="ARBA00023136"/>
    </source>
</evidence>
<dbReference type="EMBL" id="JAXOVC010000006">
    <property type="protein sequence ID" value="KAK4499941.1"/>
    <property type="molecule type" value="Genomic_DNA"/>
</dbReference>
<keyword evidence="3" id="KW-0813">Transport</keyword>
<feature type="transmembrane region" description="Helical" evidence="8">
    <location>
        <begin position="26"/>
        <end position="49"/>
    </location>
</feature>
<keyword evidence="14" id="KW-1185">Reference proteome</keyword>
<protein>
    <recommendedName>
        <fullName evidence="15">DUF221-domain-containing protein</fullName>
    </recommendedName>
</protein>
<dbReference type="PANTHER" id="PTHR13018">
    <property type="entry name" value="PROBABLE MEMBRANE PROTEIN DUF221-RELATED"/>
    <property type="match status" value="1"/>
</dbReference>
<comment type="caution">
    <text evidence="13">The sequence shown here is derived from an EMBL/GenBank/DDBJ whole genome shotgun (WGS) entry which is preliminary data.</text>
</comment>
<evidence type="ECO:0000256" key="2">
    <source>
        <dbReference type="ARBA" id="ARBA00007779"/>
    </source>
</evidence>